<evidence type="ECO:0000313" key="3">
    <source>
        <dbReference type="Proteomes" id="UP000070133"/>
    </source>
</evidence>
<evidence type="ECO:0000313" key="2">
    <source>
        <dbReference type="EMBL" id="KXS96928.1"/>
    </source>
</evidence>
<feature type="region of interest" description="Disordered" evidence="1">
    <location>
        <begin position="60"/>
        <end position="83"/>
    </location>
</feature>
<dbReference type="EMBL" id="LFZN01000159">
    <property type="protein sequence ID" value="KXS96928.1"/>
    <property type="molecule type" value="Genomic_DNA"/>
</dbReference>
<keyword evidence="3" id="KW-1185">Reference proteome</keyword>
<feature type="compositionally biased region" description="Basic and acidic residues" evidence="1">
    <location>
        <begin position="61"/>
        <end position="83"/>
    </location>
</feature>
<protein>
    <submittedName>
        <fullName evidence="2">Uncharacterized protein</fullName>
    </submittedName>
</protein>
<proteinExistence type="predicted"/>
<sequence length="83" mass="9565">MYQLTISARRRPSALRSQSIMEHSKPTAIRAVKSDSWISPTHITIKPSADDEIERAVYTTSDRKRANTERDQAICDRQEKESF</sequence>
<accession>A0A139H3I2</accession>
<gene>
    <name evidence="2" type="ORF">AC578_4237</name>
</gene>
<organism evidence="2 3">
    <name type="scientific">Pseudocercospora eumusae</name>
    <dbReference type="NCBI Taxonomy" id="321146"/>
    <lineage>
        <taxon>Eukaryota</taxon>
        <taxon>Fungi</taxon>
        <taxon>Dikarya</taxon>
        <taxon>Ascomycota</taxon>
        <taxon>Pezizomycotina</taxon>
        <taxon>Dothideomycetes</taxon>
        <taxon>Dothideomycetidae</taxon>
        <taxon>Mycosphaerellales</taxon>
        <taxon>Mycosphaerellaceae</taxon>
        <taxon>Pseudocercospora</taxon>
    </lineage>
</organism>
<dbReference type="Proteomes" id="UP000070133">
    <property type="component" value="Unassembled WGS sequence"/>
</dbReference>
<reference evidence="2 3" key="1">
    <citation type="submission" date="2015-07" db="EMBL/GenBank/DDBJ databases">
        <title>Comparative genomics of the Sigatoka disease complex on banana suggests a link between parallel evolutionary changes in Pseudocercospora fijiensis and Pseudocercospora eumusae and increased virulence on the banana host.</title>
        <authorList>
            <person name="Chang T.-C."/>
            <person name="Salvucci A."/>
            <person name="Crous P.W."/>
            <person name="Stergiopoulos I."/>
        </authorList>
    </citation>
    <scope>NUCLEOTIDE SEQUENCE [LARGE SCALE GENOMIC DNA]</scope>
    <source>
        <strain evidence="2 3">CBS 114824</strain>
    </source>
</reference>
<feature type="region of interest" description="Disordered" evidence="1">
    <location>
        <begin position="1"/>
        <end position="22"/>
    </location>
</feature>
<evidence type="ECO:0000256" key="1">
    <source>
        <dbReference type="SAM" id="MobiDB-lite"/>
    </source>
</evidence>
<comment type="caution">
    <text evidence="2">The sequence shown here is derived from an EMBL/GenBank/DDBJ whole genome shotgun (WGS) entry which is preliminary data.</text>
</comment>
<name>A0A139H3I2_9PEZI</name>
<dbReference type="AlphaFoldDB" id="A0A139H3I2"/>